<reference evidence="2 3" key="1">
    <citation type="submission" date="2020-08" db="EMBL/GenBank/DDBJ databases">
        <title>Genomic Encyclopedia of Type Strains, Phase III (KMG-III): the genomes of soil and plant-associated and newly described type strains.</title>
        <authorList>
            <person name="Whitman W."/>
        </authorList>
    </citation>
    <scope>NUCLEOTIDE SEQUENCE [LARGE SCALE GENOMIC DNA]</scope>
    <source>
        <strain evidence="2 3">CECT 8234</strain>
    </source>
</reference>
<protein>
    <recommendedName>
        <fullName evidence="1">Glycoside hydrolase 123 catalytic domain-containing protein</fullName>
    </recommendedName>
</protein>
<dbReference type="EMBL" id="JACHXW010000002">
    <property type="protein sequence ID" value="MBB3150553.1"/>
    <property type="molecule type" value="Genomic_DNA"/>
</dbReference>
<evidence type="ECO:0000313" key="2">
    <source>
        <dbReference type="EMBL" id="MBB3150553.1"/>
    </source>
</evidence>
<dbReference type="Pfam" id="PF13320">
    <property type="entry name" value="GH123_cat"/>
    <property type="match status" value="1"/>
</dbReference>
<gene>
    <name evidence="2" type="ORF">FHS16_000587</name>
</gene>
<dbReference type="InterPro" id="IPR025150">
    <property type="entry name" value="GH123_cat"/>
</dbReference>
<dbReference type="Proteomes" id="UP000518605">
    <property type="component" value="Unassembled WGS sequence"/>
</dbReference>
<evidence type="ECO:0000259" key="1">
    <source>
        <dbReference type="Pfam" id="PF13320"/>
    </source>
</evidence>
<feature type="domain" description="Glycoside hydrolase 123 catalytic" evidence="1">
    <location>
        <begin position="173"/>
        <end position="503"/>
    </location>
</feature>
<accession>A0A7W5C3X6</accession>
<comment type="caution">
    <text evidence="2">The sequence shown here is derived from an EMBL/GenBank/DDBJ whole genome shotgun (WGS) entry which is preliminary data.</text>
</comment>
<dbReference type="AlphaFoldDB" id="A0A7W5C3X6"/>
<dbReference type="RefSeq" id="WP_183558648.1">
    <property type="nucleotide sequence ID" value="NZ_CBCSLB010000004.1"/>
</dbReference>
<keyword evidence="3" id="KW-1185">Reference proteome</keyword>
<organism evidence="2 3">
    <name type="scientific">Paenibacillus endophyticus</name>
    <dbReference type="NCBI Taxonomy" id="1294268"/>
    <lineage>
        <taxon>Bacteria</taxon>
        <taxon>Bacillati</taxon>
        <taxon>Bacillota</taxon>
        <taxon>Bacilli</taxon>
        <taxon>Bacillales</taxon>
        <taxon>Paenibacillaceae</taxon>
        <taxon>Paenibacillus</taxon>
    </lineage>
</organism>
<proteinExistence type="predicted"/>
<name>A0A7W5C3X6_9BACL</name>
<evidence type="ECO:0000313" key="3">
    <source>
        <dbReference type="Proteomes" id="UP000518605"/>
    </source>
</evidence>
<sequence>MKLTAKKLSSLDKVFLDRDPAPTCEPIGTALRNEPFSFQIAWYAESEEDGFNAQTIGVAAVDNYGGTVRLYEIGLVPSELPAYPQSDDDFITKQPGLFPDPLYEVSHGALRLVACQWRSLWVEFDPRGGLPAGKYSIRVEFRDPDGRELASVEHTVELLNAELPKQELIHTEWFHYDGIAAWYRIEAFGERYWELLESYIVTAVEHGMNMLLTPLFTPPLDTKVGGERLTTQLIKVTDAADGYTFDFSSLKRFIDMSRHAGIEYFEMSHLFTQWGAKAAPKIMAETKAGQRQIFGWDTEATGPEYMSFLESFLPQLVRNLREWGIAEKCWFHISDEPNMSQLDTYGAALKIVQPHLLGFRMLDALSEYAFYEEGLVQTPVPASNHIEPFLEGQVSRLWTYYCCAQYKDVSNRFMAMPSRRNRIIAGQLYKYRMEGFLHWGFNFWNSQFSIKPINPYAVTDAGCAFPSGDAFLVYPGENGRPVMSIRLKVMREALNDLRAMQLLERIASRELVLDILEDGGRCPLTFSEYPRDENVLIHIRSRINAEIAARIDLIAT</sequence>